<dbReference type="KEGG" id="ngr:NAEGRDRAFT_68123"/>
<keyword evidence="3" id="KW-0472">Membrane</keyword>
<dbReference type="VEuPathDB" id="AmoebaDB:NAEGRDRAFT_68123"/>
<keyword evidence="2" id="KW-1015">Disulfide bond</keyword>
<evidence type="ECO:0000259" key="6">
    <source>
        <dbReference type="PROSITE" id="PS01186"/>
    </source>
</evidence>
<evidence type="ECO:0000256" key="2">
    <source>
        <dbReference type="ARBA" id="ARBA00023157"/>
    </source>
</evidence>
<keyword evidence="8" id="KW-1185">Reference proteome</keyword>
<evidence type="ECO:0000259" key="5">
    <source>
        <dbReference type="PROSITE" id="PS00022"/>
    </source>
</evidence>
<dbReference type="SUPFAM" id="SSF50969">
    <property type="entry name" value="YVTN repeat-like/Quinoprotein amine dehydrogenase"/>
    <property type="match status" value="1"/>
</dbReference>
<reference evidence="7 8" key="1">
    <citation type="journal article" date="2010" name="Cell">
        <title>The genome of Naegleria gruberi illuminates early eukaryotic versatility.</title>
        <authorList>
            <person name="Fritz-Laylin L.K."/>
            <person name="Prochnik S.E."/>
            <person name="Ginger M.L."/>
            <person name="Dacks J.B."/>
            <person name="Carpenter M.L."/>
            <person name="Field M.C."/>
            <person name="Kuo A."/>
            <person name="Paredez A."/>
            <person name="Chapman J."/>
            <person name="Pham J."/>
            <person name="Shu S."/>
            <person name="Neupane R."/>
            <person name="Cipriano M."/>
            <person name="Mancuso J."/>
            <person name="Tu H."/>
            <person name="Salamov A."/>
            <person name="Lindquist E."/>
            <person name="Shapiro H."/>
            <person name="Lucas S."/>
            <person name="Grigoriev I.V."/>
            <person name="Cande W.Z."/>
            <person name="Fulton C."/>
            <person name="Rokhsar D.S."/>
            <person name="Dawson S.C."/>
        </authorList>
    </citation>
    <scope>NUCLEOTIDE SEQUENCE [LARGE SCALE GENOMIC DNA]</scope>
    <source>
        <strain evidence="7 8">NEG-M</strain>
    </source>
</reference>
<dbReference type="Proteomes" id="UP000006671">
    <property type="component" value="Unassembled WGS sequence"/>
</dbReference>
<evidence type="ECO:0000256" key="1">
    <source>
        <dbReference type="ARBA" id="ARBA00022729"/>
    </source>
</evidence>
<dbReference type="InParanoid" id="D2VH84"/>
<proteinExistence type="predicted"/>
<name>D2VH84_NAEGR</name>
<dbReference type="PANTHER" id="PTHR14949">
    <property type="entry name" value="EGF-LIKE-DOMAIN, MULTIPLE 7, 8"/>
    <property type="match status" value="1"/>
</dbReference>
<dbReference type="InterPro" id="IPR002859">
    <property type="entry name" value="PKD/REJ-like"/>
</dbReference>
<dbReference type="Pfam" id="PF02010">
    <property type="entry name" value="REJ"/>
    <property type="match status" value="1"/>
</dbReference>
<dbReference type="EMBL" id="GG738871">
    <property type="protein sequence ID" value="EFC43847.1"/>
    <property type="molecule type" value="Genomic_DNA"/>
</dbReference>
<dbReference type="RefSeq" id="XP_002676591.1">
    <property type="nucleotide sequence ID" value="XM_002676545.1"/>
</dbReference>
<dbReference type="PANTHER" id="PTHR14949:SF56">
    <property type="entry name" value="EGF-LIKE-DOMAIN, MULTIPLE 7"/>
    <property type="match status" value="1"/>
</dbReference>
<dbReference type="PROSITE" id="PS00022">
    <property type="entry name" value="EGF_1"/>
    <property type="match status" value="2"/>
</dbReference>
<accession>D2VH84</accession>
<feature type="domain" description="EGF-like" evidence="5">
    <location>
        <begin position="1073"/>
        <end position="1084"/>
    </location>
</feature>
<protein>
    <submittedName>
        <fullName evidence="7">Predicted protein</fullName>
    </submittedName>
</protein>
<feature type="signal peptide" evidence="4">
    <location>
        <begin position="1"/>
        <end position="28"/>
    </location>
</feature>
<dbReference type="InterPro" id="IPR000742">
    <property type="entry name" value="EGF"/>
</dbReference>
<dbReference type="SMART" id="SM00181">
    <property type="entry name" value="EGF"/>
    <property type="match status" value="4"/>
</dbReference>
<evidence type="ECO:0000256" key="4">
    <source>
        <dbReference type="SAM" id="SignalP"/>
    </source>
</evidence>
<evidence type="ECO:0000313" key="8">
    <source>
        <dbReference type="Proteomes" id="UP000006671"/>
    </source>
</evidence>
<feature type="chain" id="PRO_5003038647" evidence="4">
    <location>
        <begin position="29"/>
        <end position="2408"/>
    </location>
</feature>
<dbReference type="InterPro" id="IPR011044">
    <property type="entry name" value="Quino_amine_DH_bsu"/>
</dbReference>
<organism evidence="8">
    <name type="scientific">Naegleria gruberi</name>
    <name type="common">Amoeba</name>
    <dbReference type="NCBI Taxonomy" id="5762"/>
    <lineage>
        <taxon>Eukaryota</taxon>
        <taxon>Discoba</taxon>
        <taxon>Heterolobosea</taxon>
        <taxon>Tetramitia</taxon>
        <taxon>Eutetramitia</taxon>
        <taxon>Vahlkampfiidae</taxon>
        <taxon>Naegleria</taxon>
    </lineage>
</organism>
<feature type="domain" description="EGF-like" evidence="5 6">
    <location>
        <begin position="1333"/>
        <end position="1344"/>
    </location>
</feature>
<dbReference type="InterPro" id="IPR050969">
    <property type="entry name" value="Dev_Signal_Modulators"/>
</dbReference>
<dbReference type="Gene3D" id="2.10.25.10">
    <property type="entry name" value="Laminin"/>
    <property type="match status" value="2"/>
</dbReference>
<dbReference type="GeneID" id="8847699"/>
<dbReference type="PROSITE" id="PS01186">
    <property type="entry name" value="EGF_2"/>
    <property type="match status" value="2"/>
</dbReference>
<keyword evidence="3" id="KW-1133">Transmembrane helix</keyword>
<dbReference type="SUPFAM" id="SSF101898">
    <property type="entry name" value="NHL repeat"/>
    <property type="match status" value="1"/>
</dbReference>
<feature type="domain" description="EGF-like" evidence="6">
    <location>
        <begin position="1034"/>
        <end position="1045"/>
    </location>
</feature>
<keyword evidence="3" id="KW-0812">Transmembrane</keyword>
<gene>
    <name evidence="7" type="ORF">NAEGRDRAFT_68123</name>
</gene>
<keyword evidence="1 4" id="KW-0732">Signal</keyword>
<evidence type="ECO:0000256" key="3">
    <source>
        <dbReference type="SAM" id="Phobius"/>
    </source>
</evidence>
<feature type="transmembrane region" description="Helical" evidence="3">
    <location>
        <begin position="2359"/>
        <end position="2386"/>
    </location>
</feature>
<dbReference type="eggNOG" id="KOG1225">
    <property type="taxonomic scope" value="Eukaryota"/>
</dbReference>
<evidence type="ECO:0000313" key="7">
    <source>
        <dbReference type="EMBL" id="EFC43847.1"/>
    </source>
</evidence>
<sequence length="2408" mass="267175">MRVSSCLFGVIACFLLSSLLSKFFQVDAIPNYVSKLSIVKPVDRALGSNIVFSLANVAPADLCVLDNEDIIFREGKFLKRYYASTKTVSVYLLKTLDVDDKQFLSEVLSLKRNSNGQCIYIEKYSGKVKVINHENNTVSTLVTFGGSSSITIFGDDEYGNLVVYSLNRIKFVNTTAQSSTAIAGNQFTTTAMPADGSNALSTALRPPSSYLVRNGIVYFTIYNSIMKIQNGTLFRVAAEKGSWSSCSFNSSYSGLAFEACVISPKLITMIDGEIYFSDNSNSVVRKINREGNIELVFGFGKETIDLKRSNQTLQTLGPNTFTGISIIPYNNNLKYYMSLPTNIITVDQYSNTKNVAGFVKEDLSLSTYIHGFQFSPTFKPIKTYRNGDFIIIGQDKRTVYRLKHKSGLLKPLITLNNDIYQCIVDKSTREDLFIATEFKNNTKVTNFIYKFNIYSKLLQLIAGNSSSSTGYQYDGQSSLDISITEFLNMQYLNGCLFFSYGADQHRIFLLDLSNLTIKKVFGVGYQEGISLSGLYSDAKDVKFDSLLGIMSHPITGTLYLRTSNIISYIDNQNRVMPLVGRGYNNLYEMPRPSEGDLMPTSAALFSTMIFHPVSQNFYFAYQTGYSSYIFERINSTTLRTVFFIGDSVNSFVIRKSNGNIYYLAKSVVGYDPTNDTHTTIASFSRTVPKRLCLLSDDTLVFSEISSSYLSFFNLTSQTLSTRTLNRTVDGKVDYCTVTNILCFNDEIYVTCSSSLHTKDYYIAKLKIIDTEITPVAYGLPYSPISWTIDQNGTIFMIGDTCNQGVYKVVNGTKIVQIAGQGLRTPSDRSPLSKYGWTIAENGDIYFIRDTGGCDYPIRRVIRDEGVVVDVLGNGTITGPKYFRNADYINSFSEFLKDGTYYGETKSSKFWYDPKIDAYFVNPTNLTFKIASSSFNQDGDVVFIDDTAGYGLYSYIVDCERDKYGYCLQNFTCFGVFYNNDSACFGNGDCTSFNGCECFDNYYGDDCSKIYCFGILSDESNVCNGNGKCVDFDICECKEGYNDNTCSVTSCFGILSNSSLVCSGNGSCFVRAVCNCNEGSTGLFCNETATVENMKNATNNSLTSNTTKVLSNDTSIDNSTLNNNYTNTAINNSSPAFDNTTNFGNITEGFINNSSLMNNTSSNNSTNNLTNSSMALDNSTCTNCSTVPVSNSSVLSNNSVLSNTTANSNTSLMFVNNNYTNTINNSSTGFLNSTNVGTINDTNVSLNNATSNTTTTSSNTVLVTKCFGYEMNDSRVCSGNGNCTSNNTCQCNSLHHGLQCELLTSFTKTSCFGKLQADPLTCSGNGFCVDENNCQCNVGFIGTRCFAQSPQPTFNSFGNTLEFHMNNWQLGCNNSFVECSKLLLDDSLTLFGNNPSCFWKDGNFYIELGGQHSLLPFLNITLNVNALDNNELSNINCPLSVTILPSNNPVKPIISVAYKKSISPCEEILIDASGSYCGDLKPVKFIWSIESSPDPNFSLEKISLSNFNSTLNSNNISISGMYVLGLIVESSLSGSKSEKQFIEISKSFVPHPTLSMLTSKMSLINIEKSSLPIVVKKSIELPACYFENKEFEYIWYQASGSTIDYQIDVNNDLVITGISNSQDESFLFGVKAISKFNSNSNATLLIPISSKSRDLSVNIYLSNLNTNQAETNVEYSDPDNDVSTSDSWTWSCFDRISKNSCQDSLISNILNQCSNLKSPKCTIQKSSLSKVTLTLSIQKGIRYISKSVDIDFPSTELLIPPVISLISVKPNRVKVIKGEVLSLQLSVILGGDEKYTTEDDMIREWTINGATLTDSMISKMSVNPSKSSSLILSLSTFIEDTENEILFKVTDRRNNLSSIFSYKFKLVKSPKSCLCYINPSYGYALETQFSFSCPGCQNTEKSIDFVFGFIDDKSGTKIPLYNLGEKFSSYLPSPFFSKQMDTFVDIVDLDTGASVEFIKTVEILTPAAASLSNVKSKVKSWQSYAASYLPSDSAKLVFNSATISRTSELMIAQLSQARNLNMDVAYGLREEMINSMAIGLDQKSPLELISDIHFSVYVFGLESLISNCHSIESLPFDKFFNLTERIINLANQNTKFRVAYGVETLCNSLFDNIIRLLTNCSELRQNYRYGVLNSMKKFTNVLLRNYNVGQKDYHVHLSHFSIFSLLSYKNQMKKTITSSDGNSTLVFNRIDPNVPSRSVLETSFFSVEDYMGVFDYLNQISTTQNIQVSEFEQLELKQSYRLLTKIVFLDKVYAADISFTFNIRNDYNFSNINVNNYFESSGETVKQQKTNIISTLECIPIDNLFSEGNLNCSLIVSNSLIHCNCSKDVTSLVVVEKTLSTSTITLPISIPNSNQSNSELYGLFGLLGLGICCCCCVIISILVIIIVKCLRRKKQPEIATKKEVELMTV</sequence>